<reference evidence="9" key="1">
    <citation type="submission" date="2020-05" db="EMBL/GenBank/DDBJ databases">
        <authorList>
            <person name="Chiriac C."/>
            <person name="Salcher M."/>
            <person name="Ghai R."/>
            <person name="Kavagutti S V."/>
        </authorList>
    </citation>
    <scope>NUCLEOTIDE SEQUENCE</scope>
</reference>
<evidence type="ECO:0000256" key="6">
    <source>
        <dbReference type="ARBA" id="ARBA00023136"/>
    </source>
</evidence>
<name>A0A6J6ENT7_9ZZZZ</name>
<comment type="pathway">
    <text evidence="2">Carotenoid biosynthesis.</text>
</comment>
<dbReference type="InterPro" id="IPR017825">
    <property type="entry name" value="Lycopene_cyclase_dom"/>
</dbReference>
<evidence type="ECO:0000256" key="7">
    <source>
        <dbReference type="ARBA" id="ARBA00023235"/>
    </source>
</evidence>
<organism evidence="9">
    <name type="scientific">freshwater metagenome</name>
    <dbReference type="NCBI Taxonomy" id="449393"/>
    <lineage>
        <taxon>unclassified sequences</taxon>
        <taxon>metagenomes</taxon>
        <taxon>ecological metagenomes</taxon>
    </lineage>
</organism>
<evidence type="ECO:0000256" key="4">
    <source>
        <dbReference type="ARBA" id="ARBA00022746"/>
    </source>
</evidence>
<evidence type="ECO:0000256" key="8">
    <source>
        <dbReference type="SAM" id="Phobius"/>
    </source>
</evidence>
<comment type="subcellular location">
    <subcellularLocation>
        <location evidence="1">Membrane</location>
        <topology evidence="1">Multi-pass membrane protein</topology>
    </subcellularLocation>
</comment>
<keyword evidence="5 8" id="KW-1133">Transmembrane helix</keyword>
<gene>
    <name evidence="9" type="ORF">UFOPK1740_00703</name>
</gene>
<evidence type="ECO:0000256" key="5">
    <source>
        <dbReference type="ARBA" id="ARBA00022989"/>
    </source>
</evidence>
<evidence type="ECO:0000256" key="3">
    <source>
        <dbReference type="ARBA" id="ARBA00022692"/>
    </source>
</evidence>
<dbReference type="GO" id="GO:0016020">
    <property type="term" value="C:membrane"/>
    <property type="evidence" value="ECO:0007669"/>
    <property type="project" value="UniProtKB-SubCell"/>
</dbReference>
<sequence>MPELTKFSYIGVLVFILFGTVWLEIVLQARVLRKIKRLILTLIPVVTLYVIWDYYAIINDHWFFDPTKTTGVILIGFLPIEELLFFIVVPIAALLSFEAVRSIKQEKAGDEK</sequence>
<keyword evidence="7" id="KW-0413">Isomerase</keyword>
<keyword evidence="4" id="KW-0125">Carotenoid biosynthesis</keyword>
<accession>A0A6J6ENT7</accession>
<protein>
    <submittedName>
        <fullName evidence="9">Unannotated protein</fullName>
    </submittedName>
</protein>
<evidence type="ECO:0000256" key="1">
    <source>
        <dbReference type="ARBA" id="ARBA00004141"/>
    </source>
</evidence>
<feature type="transmembrane region" description="Helical" evidence="8">
    <location>
        <begin position="6"/>
        <end position="26"/>
    </location>
</feature>
<dbReference type="GO" id="GO:0016117">
    <property type="term" value="P:carotenoid biosynthetic process"/>
    <property type="evidence" value="ECO:0007669"/>
    <property type="project" value="UniProtKB-KW"/>
</dbReference>
<feature type="transmembrane region" description="Helical" evidence="8">
    <location>
        <begin position="38"/>
        <end position="58"/>
    </location>
</feature>
<dbReference type="AlphaFoldDB" id="A0A6J6ENT7"/>
<keyword evidence="6 8" id="KW-0472">Membrane</keyword>
<proteinExistence type="predicted"/>
<dbReference type="GO" id="GO:0016872">
    <property type="term" value="F:intramolecular lyase activity"/>
    <property type="evidence" value="ECO:0007669"/>
    <property type="project" value="InterPro"/>
</dbReference>
<evidence type="ECO:0000313" key="9">
    <source>
        <dbReference type="EMBL" id="CAB4578142.1"/>
    </source>
</evidence>
<evidence type="ECO:0000256" key="2">
    <source>
        <dbReference type="ARBA" id="ARBA00004829"/>
    </source>
</evidence>
<dbReference type="GO" id="GO:0016120">
    <property type="term" value="P:carotene biosynthetic process"/>
    <property type="evidence" value="ECO:0007669"/>
    <property type="project" value="UniProtKB-ARBA"/>
</dbReference>
<dbReference type="NCBIfam" id="TIGR03462">
    <property type="entry name" value="CarR_dom_SF"/>
    <property type="match status" value="1"/>
</dbReference>
<dbReference type="EMBL" id="CAEZTU010000025">
    <property type="protein sequence ID" value="CAB4578142.1"/>
    <property type="molecule type" value="Genomic_DNA"/>
</dbReference>
<feature type="transmembrane region" description="Helical" evidence="8">
    <location>
        <begin position="70"/>
        <end position="97"/>
    </location>
</feature>
<keyword evidence="3 8" id="KW-0812">Transmembrane</keyword>
<dbReference type="GO" id="GO:0045436">
    <property type="term" value="F:lycopene beta cyclase activity"/>
    <property type="evidence" value="ECO:0007669"/>
    <property type="project" value="UniProtKB-ARBA"/>
</dbReference>